<proteinExistence type="predicted"/>
<keyword evidence="3" id="KW-0808">Transferase</keyword>
<evidence type="ECO:0000313" key="4">
    <source>
        <dbReference type="Proteomes" id="UP000234483"/>
    </source>
</evidence>
<dbReference type="Proteomes" id="UP000234483">
    <property type="component" value="Unassembled WGS sequence"/>
</dbReference>
<organism evidence="3 4">
    <name type="scientific">Caulobacter flavus</name>
    <dbReference type="NCBI Taxonomy" id="1679497"/>
    <lineage>
        <taxon>Bacteria</taxon>
        <taxon>Pseudomonadati</taxon>
        <taxon>Pseudomonadota</taxon>
        <taxon>Alphaproteobacteria</taxon>
        <taxon>Caulobacterales</taxon>
        <taxon>Caulobacteraceae</taxon>
        <taxon>Caulobacter</taxon>
    </lineage>
</organism>
<sequence length="312" mass="34713">MSSLSATVILSSYNGEKRLPNTLDSFVRQDLPKDGWEIIAVDNNSSDRTFEILQSYADRLPIKPFRHVTPGKSSALNEAIARAQGELLVFTDDDVEAAPHWLSSIVECARAHPEVSVIGGRIVPNWERPPGDDPLYTWLPLGSTFAIVDDLPTGPCDPSKIWGPNTTIRASALGEERYREDIGPLPAKLYAMGEDSEIVMRLAGKGHTAYHCAEAVVRHFVPASNMSADWVQKRAERLGFGIPALQPEKIPSGPRLGGVPVRTWLETVSWGARSLMLYPLPKSRLRFWAIWKLYYMRGLIQGIRHYMPAARA</sequence>
<evidence type="ECO:0000313" key="2">
    <source>
        <dbReference type="EMBL" id="AYV49308.1"/>
    </source>
</evidence>
<dbReference type="GO" id="GO:0016758">
    <property type="term" value="F:hexosyltransferase activity"/>
    <property type="evidence" value="ECO:0007669"/>
    <property type="project" value="UniProtKB-ARBA"/>
</dbReference>
<dbReference type="AlphaFoldDB" id="A0A2N5CNT5"/>
<accession>A0A2N5CNT5</accession>
<reference evidence="3 4" key="1">
    <citation type="submission" date="2017-12" db="EMBL/GenBank/DDBJ databases">
        <title>The genome sequence of Caulobacter flavus CGMCC1 15093.</title>
        <authorList>
            <person name="Gao J."/>
            <person name="Mao X."/>
            <person name="Sun J."/>
        </authorList>
    </citation>
    <scope>NUCLEOTIDE SEQUENCE [LARGE SCALE GENOMIC DNA]</scope>
    <source>
        <strain evidence="3 4">CGMCC1 15093</strain>
    </source>
</reference>
<dbReference type="EMBL" id="CP026100">
    <property type="protein sequence ID" value="AYV49308.1"/>
    <property type="molecule type" value="Genomic_DNA"/>
</dbReference>
<dbReference type="PANTHER" id="PTHR22916">
    <property type="entry name" value="GLYCOSYLTRANSFERASE"/>
    <property type="match status" value="1"/>
</dbReference>
<gene>
    <name evidence="2" type="ORF">C1707_25395</name>
    <name evidence="3" type="ORF">CFHF_20880</name>
</gene>
<dbReference type="Pfam" id="PF00535">
    <property type="entry name" value="Glycos_transf_2"/>
    <property type="match status" value="1"/>
</dbReference>
<protein>
    <submittedName>
        <fullName evidence="3">Glycosyl transferase</fullName>
    </submittedName>
</protein>
<dbReference type="PANTHER" id="PTHR22916:SF64">
    <property type="entry name" value="TRANSFERASE, PUTATIVE-RELATED"/>
    <property type="match status" value="1"/>
</dbReference>
<keyword evidence="5" id="KW-1185">Reference proteome</keyword>
<dbReference type="SUPFAM" id="SSF53448">
    <property type="entry name" value="Nucleotide-diphospho-sugar transferases"/>
    <property type="match status" value="1"/>
</dbReference>
<dbReference type="KEGG" id="cfh:C1707_25395"/>
<dbReference type="InterPro" id="IPR029044">
    <property type="entry name" value="Nucleotide-diphossugar_trans"/>
</dbReference>
<dbReference type="EMBL" id="PJRQ01000042">
    <property type="protein sequence ID" value="PLR08309.1"/>
    <property type="molecule type" value="Genomic_DNA"/>
</dbReference>
<evidence type="ECO:0000313" key="5">
    <source>
        <dbReference type="Proteomes" id="UP000281192"/>
    </source>
</evidence>
<feature type="domain" description="Glycosyltransferase 2-like" evidence="1">
    <location>
        <begin position="7"/>
        <end position="130"/>
    </location>
</feature>
<evidence type="ECO:0000259" key="1">
    <source>
        <dbReference type="Pfam" id="PF00535"/>
    </source>
</evidence>
<evidence type="ECO:0000313" key="3">
    <source>
        <dbReference type="EMBL" id="PLR08309.1"/>
    </source>
</evidence>
<name>A0A2N5CNT5_9CAUL</name>
<dbReference type="CDD" id="cd00761">
    <property type="entry name" value="Glyco_tranf_GTA_type"/>
    <property type="match status" value="1"/>
</dbReference>
<dbReference type="RefSeq" id="WP_101714869.1">
    <property type="nucleotide sequence ID" value="NZ_CP026100.1"/>
</dbReference>
<dbReference type="Gene3D" id="3.90.550.10">
    <property type="entry name" value="Spore Coat Polysaccharide Biosynthesis Protein SpsA, Chain A"/>
    <property type="match status" value="1"/>
</dbReference>
<dbReference type="Proteomes" id="UP000281192">
    <property type="component" value="Chromosome"/>
</dbReference>
<dbReference type="OrthoDB" id="6116224at2"/>
<dbReference type="InterPro" id="IPR001173">
    <property type="entry name" value="Glyco_trans_2-like"/>
</dbReference>
<reference evidence="2 5" key="2">
    <citation type="submission" date="2018-01" db="EMBL/GenBank/DDBJ databases">
        <title>Complete genome sequence of Caulobacter flavus RHGG3.</title>
        <authorList>
            <person name="Yang E."/>
        </authorList>
    </citation>
    <scope>NUCLEOTIDE SEQUENCE [LARGE SCALE GENOMIC DNA]</scope>
    <source>
        <strain evidence="2 5">RHGG3</strain>
    </source>
</reference>